<dbReference type="Proteomes" id="UP001558652">
    <property type="component" value="Unassembled WGS sequence"/>
</dbReference>
<gene>
    <name evidence="2" type="ORF">AAG570_003033</name>
</gene>
<comment type="caution">
    <text evidence="2">The sequence shown here is derived from an EMBL/GenBank/DDBJ whole genome shotgun (WGS) entry which is preliminary data.</text>
</comment>
<accession>A0ABD0Y684</accession>
<dbReference type="AlphaFoldDB" id="A0ABD0Y684"/>
<organism evidence="2 3">
    <name type="scientific">Ranatra chinensis</name>
    <dbReference type="NCBI Taxonomy" id="642074"/>
    <lineage>
        <taxon>Eukaryota</taxon>
        <taxon>Metazoa</taxon>
        <taxon>Ecdysozoa</taxon>
        <taxon>Arthropoda</taxon>
        <taxon>Hexapoda</taxon>
        <taxon>Insecta</taxon>
        <taxon>Pterygota</taxon>
        <taxon>Neoptera</taxon>
        <taxon>Paraneoptera</taxon>
        <taxon>Hemiptera</taxon>
        <taxon>Heteroptera</taxon>
        <taxon>Panheteroptera</taxon>
        <taxon>Nepomorpha</taxon>
        <taxon>Nepidae</taxon>
        <taxon>Ranatrinae</taxon>
        <taxon>Ranatra</taxon>
    </lineage>
</organism>
<dbReference type="EMBL" id="JBFDAA010000013">
    <property type="protein sequence ID" value="KAL1122706.1"/>
    <property type="molecule type" value="Genomic_DNA"/>
</dbReference>
<dbReference type="PANTHER" id="PTHR11311">
    <property type="entry name" value="SPONDIN"/>
    <property type="match status" value="1"/>
</dbReference>
<dbReference type="NCBIfam" id="NF038123">
    <property type="entry name" value="NF038123_dom"/>
    <property type="match status" value="1"/>
</dbReference>
<dbReference type="PROSITE" id="PS51020">
    <property type="entry name" value="SPONDIN"/>
    <property type="match status" value="1"/>
</dbReference>
<protein>
    <recommendedName>
        <fullName evidence="1">Spondin domain-containing protein</fullName>
    </recommendedName>
</protein>
<dbReference type="InterPro" id="IPR038678">
    <property type="entry name" value="Spondin_N_sf"/>
</dbReference>
<reference evidence="2 3" key="1">
    <citation type="submission" date="2024-07" db="EMBL/GenBank/DDBJ databases">
        <title>Chromosome-level genome assembly of the water stick insect Ranatra chinensis (Heteroptera: Nepidae).</title>
        <authorList>
            <person name="Liu X."/>
        </authorList>
    </citation>
    <scope>NUCLEOTIDE SEQUENCE [LARGE SCALE GENOMIC DNA]</scope>
    <source>
        <strain evidence="2">Cailab_2021Rc</strain>
        <tissue evidence="2">Muscle</tissue>
    </source>
</reference>
<keyword evidence="3" id="KW-1185">Reference proteome</keyword>
<feature type="domain" description="Spondin" evidence="1">
    <location>
        <begin position="1"/>
        <end position="142"/>
    </location>
</feature>
<evidence type="ECO:0000313" key="2">
    <source>
        <dbReference type="EMBL" id="KAL1122706.1"/>
    </source>
</evidence>
<feature type="non-terminal residue" evidence="2">
    <location>
        <position position="1"/>
    </location>
</feature>
<proteinExistence type="predicted"/>
<name>A0ABD0Y684_9HEMI</name>
<evidence type="ECO:0000313" key="3">
    <source>
        <dbReference type="Proteomes" id="UP001558652"/>
    </source>
</evidence>
<sequence>AGQSHDSSSWLFRVGSAVSQEVKLFAESGCWEGWSPRWGSILDQFTAPPVTTGQGRTEAQFFLDGNHSLVSLMSRIIPSPDWFVGLDSFQLCVDGNWLDTITIEVDPMDAGTDNGFTFTAPKWVTDPQGVAYRITSHFPAHPAGSFYYPYINKLPPIATFQFIKMREYEVSQVFDHGEDDKRYEVVKANSQNAGMAMAPRSNEDIQRQIEQETKEQEILMQQSMTTVSSLDA</sequence>
<dbReference type="InterPro" id="IPR009465">
    <property type="entry name" value="Spondin_N"/>
</dbReference>
<dbReference type="InterPro" id="IPR051418">
    <property type="entry name" value="Spondin/Thrombospondin_T1"/>
</dbReference>
<dbReference type="PANTHER" id="PTHR11311:SF15">
    <property type="entry name" value="SPONDIN-2"/>
    <property type="match status" value="1"/>
</dbReference>
<dbReference type="Gene3D" id="2.60.40.2130">
    <property type="entry name" value="F-spondin domain"/>
    <property type="match status" value="1"/>
</dbReference>
<dbReference type="Pfam" id="PF06468">
    <property type="entry name" value="Spond_N"/>
    <property type="match status" value="1"/>
</dbReference>
<evidence type="ECO:0000259" key="1">
    <source>
        <dbReference type="PROSITE" id="PS51020"/>
    </source>
</evidence>